<evidence type="ECO:0000313" key="6">
    <source>
        <dbReference type="EMBL" id="KAK9843073.1"/>
    </source>
</evidence>
<dbReference type="AlphaFoldDB" id="A0AAW1SBQ0"/>
<dbReference type="GO" id="GO:0005778">
    <property type="term" value="C:peroxisomal membrane"/>
    <property type="evidence" value="ECO:0007669"/>
    <property type="project" value="UniProtKB-SubCell"/>
</dbReference>
<dbReference type="Proteomes" id="UP001438707">
    <property type="component" value="Unassembled WGS sequence"/>
</dbReference>
<name>A0AAW1SBQ0_9CHLO</name>
<comment type="similarity">
    <text evidence="2">Belongs to the peroxin-11 family.</text>
</comment>
<gene>
    <name evidence="6" type="ORF">WJX74_006549</name>
</gene>
<protein>
    <recommendedName>
        <fullName evidence="8">Peroxisomal membrane protein 11C</fullName>
    </recommendedName>
</protein>
<evidence type="ECO:0000256" key="5">
    <source>
        <dbReference type="ARBA" id="ARBA00023140"/>
    </source>
</evidence>
<evidence type="ECO:0000256" key="3">
    <source>
        <dbReference type="ARBA" id="ARBA00022593"/>
    </source>
</evidence>
<evidence type="ECO:0008006" key="8">
    <source>
        <dbReference type="Google" id="ProtNLM"/>
    </source>
</evidence>
<evidence type="ECO:0000256" key="1">
    <source>
        <dbReference type="ARBA" id="ARBA00004585"/>
    </source>
</evidence>
<dbReference type="Pfam" id="PF05648">
    <property type="entry name" value="PEX11"/>
    <property type="match status" value="1"/>
</dbReference>
<proteinExistence type="inferred from homology"/>
<dbReference type="PANTHER" id="PTHR12652">
    <property type="entry name" value="PEROXISOMAL BIOGENESIS FACTOR 11"/>
    <property type="match status" value="1"/>
</dbReference>
<evidence type="ECO:0000256" key="2">
    <source>
        <dbReference type="ARBA" id="ARBA00008194"/>
    </source>
</evidence>
<keyword evidence="7" id="KW-1185">Reference proteome</keyword>
<dbReference type="InterPro" id="IPR008733">
    <property type="entry name" value="PEX11"/>
</dbReference>
<dbReference type="EMBL" id="JALJOS010000002">
    <property type="protein sequence ID" value="KAK9843073.1"/>
    <property type="molecule type" value="Genomic_DNA"/>
</dbReference>
<dbReference type="PANTHER" id="PTHR12652:SF50">
    <property type="entry name" value="PEROXIN 11"/>
    <property type="match status" value="1"/>
</dbReference>
<reference evidence="6 7" key="1">
    <citation type="journal article" date="2024" name="Nat. Commun.">
        <title>Phylogenomics reveals the evolutionary origins of lichenization in chlorophyte algae.</title>
        <authorList>
            <person name="Puginier C."/>
            <person name="Libourel C."/>
            <person name="Otte J."/>
            <person name="Skaloud P."/>
            <person name="Haon M."/>
            <person name="Grisel S."/>
            <person name="Petersen M."/>
            <person name="Berrin J.G."/>
            <person name="Delaux P.M."/>
            <person name="Dal Grande F."/>
            <person name="Keller J."/>
        </authorList>
    </citation>
    <scope>NUCLEOTIDE SEQUENCE [LARGE SCALE GENOMIC DNA]</scope>
    <source>
        <strain evidence="6 7">SAG 2145</strain>
    </source>
</reference>
<accession>A0AAW1SBQ0</accession>
<keyword evidence="5" id="KW-0576">Peroxisome</keyword>
<organism evidence="6 7">
    <name type="scientific">Apatococcus lobatus</name>
    <dbReference type="NCBI Taxonomy" id="904363"/>
    <lineage>
        <taxon>Eukaryota</taxon>
        <taxon>Viridiplantae</taxon>
        <taxon>Chlorophyta</taxon>
        <taxon>core chlorophytes</taxon>
        <taxon>Trebouxiophyceae</taxon>
        <taxon>Chlorellales</taxon>
        <taxon>Chlorellaceae</taxon>
        <taxon>Apatococcus</taxon>
    </lineage>
</organism>
<keyword evidence="4" id="KW-0472">Membrane</keyword>
<dbReference type="GO" id="GO:0016559">
    <property type="term" value="P:peroxisome fission"/>
    <property type="evidence" value="ECO:0007669"/>
    <property type="project" value="InterPro"/>
</dbReference>
<comment type="caution">
    <text evidence="6">The sequence shown here is derived from an EMBL/GenBank/DDBJ whole genome shotgun (WGS) entry which is preliminary data.</text>
</comment>
<dbReference type="GO" id="GO:0042802">
    <property type="term" value="F:identical protein binding"/>
    <property type="evidence" value="ECO:0007669"/>
    <property type="project" value="UniProtKB-ARBA"/>
</dbReference>
<comment type="subcellular location">
    <subcellularLocation>
        <location evidence="1">Peroxisome membrane</location>
        <topology evidence="1">Multi-pass membrane protein</topology>
    </subcellularLocation>
</comment>
<dbReference type="GO" id="GO:0044375">
    <property type="term" value="P:regulation of peroxisome size"/>
    <property type="evidence" value="ECO:0007669"/>
    <property type="project" value="UniProtKB-ARBA"/>
</dbReference>
<sequence length="251" mass="27245">MADTPTRLKALNGFLAKSDGRDKLTATIQYACMFLSAGEPGNIKKVQTSVAAARKVFRILRPLENLVPVLTNPKLSPNKPVAVEVLIKLKSILMAIYFGADHVVWASQAGIYTDKESIDRWQKVSLWTWFGGSVCGILTELNDVAALTAVPKEGETQEEWCARQMKTQGEVNTKLLTIFHGLTQAALAVGLLGLRPWSPRTVGAIGTLASAINCYMLFPALPSSKAAAPTHKPQSRYASPALLFKPELKLA</sequence>
<evidence type="ECO:0000256" key="4">
    <source>
        <dbReference type="ARBA" id="ARBA00023136"/>
    </source>
</evidence>
<evidence type="ECO:0000313" key="7">
    <source>
        <dbReference type="Proteomes" id="UP001438707"/>
    </source>
</evidence>
<keyword evidence="3" id="KW-0962">Peroxisome biogenesis</keyword>